<dbReference type="Proteomes" id="UP000240883">
    <property type="component" value="Unassembled WGS sequence"/>
</dbReference>
<name>A0A2T2N9I6_CORCC</name>
<accession>A0A2T2N9I6</accession>
<dbReference type="EMBL" id="KZ678142">
    <property type="protein sequence ID" value="PSN62084.1"/>
    <property type="molecule type" value="Genomic_DNA"/>
</dbReference>
<evidence type="ECO:0000313" key="1">
    <source>
        <dbReference type="EMBL" id="PSN62084.1"/>
    </source>
</evidence>
<organism evidence="1 2">
    <name type="scientific">Corynespora cassiicola Philippines</name>
    <dbReference type="NCBI Taxonomy" id="1448308"/>
    <lineage>
        <taxon>Eukaryota</taxon>
        <taxon>Fungi</taxon>
        <taxon>Dikarya</taxon>
        <taxon>Ascomycota</taxon>
        <taxon>Pezizomycotina</taxon>
        <taxon>Dothideomycetes</taxon>
        <taxon>Pleosporomycetidae</taxon>
        <taxon>Pleosporales</taxon>
        <taxon>Corynesporascaceae</taxon>
        <taxon>Corynespora</taxon>
    </lineage>
</organism>
<dbReference type="AlphaFoldDB" id="A0A2T2N9I6"/>
<reference evidence="1 2" key="1">
    <citation type="journal article" date="2018" name="Front. Microbiol.">
        <title>Genome-Wide Analysis of Corynespora cassiicola Leaf Fall Disease Putative Effectors.</title>
        <authorList>
            <person name="Lopez D."/>
            <person name="Ribeiro S."/>
            <person name="Label P."/>
            <person name="Fumanal B."/>
            <person name="Venisse J.S."/>
            <person name="Kohler A."/>
            <person name="de Oliveira R.R."/>
            <person name="Labutti K."/>
            <person name="Lipzen A."/>
            <person name="Lail K."/>
            <person name="Bauer D."/>
            <person name="Ohm R.A."/>
            <person name="Barry K.W."/>
            <person name="Spatafora J."/>
            <person name="Grigoriev I.V."/>
            <person name="Martin F.M."/>
            <person name="Pujade-Renaud V."/>
        </authorList>
    </citation>
    <scope>NUCLEOTIDE SEQUENCE [LARGE SCALE GENOMIC DNA]</scope>
    <source>
        <strain evidence="1 2">Philippines</strain>
    </source>
</reference>
<proteinExistence type="predicted"/>
<sequence length="186" mass="20435">MQMSDQMPAPTFAGCSTAADEDSQLCLRRLPLLCHEPPPAPLPCNSSFYPPRPCSGLTHLKSAQQGGLRLENPTVWLRSATFIMHPALASPHFPVSQWPRPLQQKINPQPFCFFAPSVDPRTPSDCCLHAIQNAGQWRPVRGESRSRGPIPTQSISSRLPSRALWDSLGNGLVLVVRAALFPIHCP</sequence>
<protein>
    <submittedName>
        <fullName evidence="1">Uncharacterized protein</fullName>
    </submittedName>
</protein>
<evidence type="ECO:0000313" key="2">
    <source>
        <dbReference type="Proteomes" id="UP000240883"/>
    </source>
</evidence>
<keyword evidence="2" id="KW-1185">Reference proteome</keyword>
<gene>
    <name evidence="1" type="ORF">BS50DRAFT_137070</name>
</gene>